<proteinExistence type="predicted"/>
<accession>A0A6A5Q8X1</accession>
<evidence type="ECO:0000313" key="3">
    <source>
        <dbReference type="Proteomes" id="UP000800096"/>
    </source>
</evidence>
<keyword evidence="3" id="KW-1185">Reference proteome</keyword>
<sequence length="204" mass="22838">MLRAFTERRDSGISSPTQEKSRTWGASSSKQNVVPKPKTSHRRKASGKPKVMFKPQMSRASGSQAQKTRTSTAANRTSQVDANTNRRHKAFTSLFVSFLATSSVAIEPDAADEKTIQSANKAASTPLPPTPVKAHTRSACSIKPSEIRKTRWKRFKYEMGLKMKSGQMWNQRQQSAQLMEMRLVDVESQAQKQDRQRAKRIGTA</sequence>
<gene>
    <name evidence="2" type="ORF">BDU57DRAFT_108803</name>
</gene>
<feature type="region of interest" description="Disordered" evidence="1">
    <location>
        <begin position="1"/>
        <end position="84"/>
    </location>
</feature>
<evidence type="ECO:0000256" key="1">
    <source>
        <dbReference type="SAM" id="MobiDB-lite"/>
    </source>
</evidence>
<feature type="compositionally biased region" description="Polar residues" evidence="1">
    <location>
        <begin position="12"/>
        <end position="32"/>
    </location>
</feature>
<protein>
    <submittedName>
        <fullName evidence="2">Uncharacterized protein</fullName>
    </submittedName>
</protein>
<dbReference type="AlphaFoldDB" id="A0A6A5Q8X1"/>
<evidence type="ECO:0000313" key="2">
    <source>
        <dbReference type="EMBL" id="KAF1911054.1"/>
    </source>
</evidence>
<dbReference type="Proteomes" id="UP000800096">
    <property type="component" value="Unassembled WGS sequence"/>
</dbReference>
<reference evidence="2" key="1">
    <citation type="journal article" date="2020" name="Stud. Mycol.">
        <title>101 Dothideomycetes genomes: a test case for predicting lifestyles and emergence of pathogens.</title>
        <authorList>
            <person name="Haridas S."/>
            <person name="Albert R."/>
            <person name="Binder M."/>
            <person name="Bloem J."/>
            <person name="Labutti K."/>
            <person name="Salamov A."/>
            <person name="Andreopoulos B."/>
            <person name="Baker S."/>
            <person name="Barry K."/>
            <person name="Bills G."/>
            <person name="Bluhm B."/>
            <person name="Cannon C."/>
            <person name="Castanera R."/>
            <person name="Culley D."/>
            <person name="Daum C."/>
            <person name="Ezra D."/>
            <person name="Gonzalez J."/>
            <person name="Henrissat B."/>
            <person name="Kuo A."/>
            <person name="Liang C."/>
            <person name="Lipzen A."/>
            <person name="Lutzoni F."/>
            <person name="Magnuson J."/>
            <person name="Mondo S."/>
            <person name="Nolan M."/>
            <person name="Ohm R."/>
            <person name="Pangilinan J."/>
            <person name="Park H.-J."/>
            <person name="Ramirez L."/>
            <person name="Alfaro M."/>
            <person name="Sun H."/>
            <person name="Tritt A."/>
            <person name="Yoshinaga Y."/>
            <person name="Zwiers L.-H."/>
            <person name="Turgeon B."/>
            <person name="Goodwin S."/>
            <person name="Spatafora J."/>
            <person name="Crous P."/>
            <person name="Grigoriev I."/>
        </authorList>
    </citation>
    <scope>NUCLEOTIDE SEQUENCE</scope>
    <source>
        <strain evidence="2">HMLAC05119</strain>
    </source>
</reference>
<dbReference type="EMBL" id="ML979146">
    <property type="protein sequence ID" value="KAF1911054.1"/>
    <property type="molecule type" value="Genomic_DNA"/>
</dbReference>
<feature type="compositionally biased region" description="Polar residues" evidence="1">
    <location>
        <begin position="58"/>
        <end position="83"/>
    </location>
</feature>
<name>A0A6A5Q8X1_AMPQU</name>
<organism evidence="2 3">
    <name type="scientific">Ampelomyces quisqualis</name>
    <name type="common">Powdery mildew agent</name>
    <dbReference type="NCBI Taxonomy" id="50730"/>
    <lineage>
        <taxon>Eukaryota</taxon>
        <taxon>Fungi</taxon>
        <taxon>Dikarya</taxon>
        <taxon>Ascomycota</taxon>
        <taxon>Pezizomycotina</taxon>
        <taxon>Dothideomycetes</taxon>
        <taxon>Pleosporomycetidae</taxon>
        <taxon>Pleosporales</taxon>
        <taxon>Pleosporineae</taxon>
        <taxon>Phaeosphaeriaceae</taxon>
        <taxon>Ampelomyces</taxon>
    </lineage>
</organism>
<dbReference type="OrthoDB" id="3752733at2759"/>
<feature type="compositionally biased region" description="Basic residues" evidence="1">
    <location>
        <begin position="38"/>
        <end position="47"/>
    </location>
</feature>
<feature type="compositionally biased region" description="Basic and acidic residues" evidence="1">
    <location>
        <begin position="1"/>
        <end position="11"/>
    </location>
</feature>